<name>A0A4U2Z486_9BACT</name>
<evidence type="ECO:0000256" key="1">
    <source>
        <dbReference type="SAM" id="MobiDB-lite"/>
    </source>
</evidence>
<reference evidence="2 3" key="1">
    <citation type="submission" date="2019-04" db="EMBL/GenBank/DDBJ databases">
        <title>Sulfurimonas crateris sp. nov. a facultative anaerobic sulfur-oxidizing chemolithautotrophic bacterium isolated from a terrestrial mud vulcano.</title>
        <authorList>
            <person name="Ratnikova N.M."/>
            <person name="Slobodkin A.I."/>
            <person name="Merkel A.Y."/>
            <person name="Novikov A."/>
            <person name="Bonch-Osmolovskaya E.A."/>
            <person name="Slobodkina G.B."/>
        </authorList>
    </citation>
    <scope>NUCLEOTIDE SEQUENCE [LARGE SCALE GENOMIC DNA]</scope>
    <source>
        <strain evidence="2 3">SN118</strain>
    </source>
</reference>
<evidence type="ECO:0000313" key="3">
    <source>
        <dbReference type="Proteomes" id="UP000309561"/>
    </source>
</evidence>
<accession>A0A4U2Z486</accession>
<dbReference type="EMBL" id="SZPX01000006">
    <property type="protein sequence ID" value="TKI68938.1"/>
    <property type="molecule type" value="Genomic_DNA"/>
</dbReference>
<proteinExistence type="predicted"/>
<protein>
    <submittedName>
        <fullName evidence="2">Uncharacterized protein</fullName>
    </submittedName>
</protein>
<evidence type="ECO:0000313" key="2">
    <source>
        <dbReference type="EMBL" id="TKI68938.1"/>
    </source>
</evidence>
<dbReference type="RefSeq" id="WP_137014171.1">
    <property type="nucleotide sequence ID" value="NZ_SZPX01000006.1"/>
</dbReference>
<gene>
    <name evidence="2" type="ORF">FCU45_08220</name>
</gene>
<keyword evidence="3" id="KW-1185">Reference proteome</keyword>
<comment type="caution">
    <text evidence="2">The sequence shown here is derived from an EMBL/GenBank/DDBJ whole genome shotgun (WGS) entry which is preliminary data.</text>
</comment>
<dbReference type="Proteomes" id="UP000309561">
    <property type="component" value="Unassembled WGS sequence"/>
</dbReference>
<dbReference type="OrthoDB" id="5334302at2"/>
<feature type="region of interest" description="Disordered" evidence="1">
    <location>
        <begin position="102"/>
        <end position="122"/>
    </location>
</feature>
<dbReference type="AlphaFoldDB" id="A0A4U2Z486"/>
<organism evidence="2 3">
    <name type="scientific">Sulfurimonas crateris</name>
    <dbReference type="NCBI Taxonomy" id="2574727"/>
    <lineage>
        <taxon>Bacteria</taxon>
        <taxon>Pseudomonadati</taxon>
        <taxon>Campylobacterota</taxon>
        <taxon>Epsilonproteobacteria</taxon>
        <taxon>Campylobacterales</taxon>
        <taxon>Sulfurimonadaceae</taxon>
        <taxon>Sulfurimonas</taxon>
    </lineage>
</organism>
<sequence>MASQKAIDNAMRLRYIRALERFHKGIVSYLSTTSNISKEGYDKKIENSLKVLQRVDEISLYKGELQDLQKLVKKIISYRESDKDVEDIKEEILYESNQLEKSKNARRYKKDKHSGSKFEEWE</sequence>
<feature type="compositionally biased region" description="Basic and acidic residues" evidence="1">
    <location>
        <begin position="113"/>
        <end position="122"/>
    </location>
</feature>